<dbReference type="Gene3D" id="3.30.1180.10">
    <property type="match status" value="1"/>
</dbReference>
<proteinExistence type="predicted"/>
<name>A0A1H2T6A9_9FIRM</name>
<dbReference type="NCBIfam" id="TIGR00762">
    <property type="entry name" value="DegV"/>
    <property type="match status" value="1"/>
</dbReference>
<evidence type="ECO:0000313" key="4">
    <source>
        <dbReference type="Proteomes" id="UP000198828"/>
    </source>
</evidence>
<dbReference type="EMBL" id="FNNG01000002">
    <property type="protein sequence ID" value="SDW39493.1"/>
    <property type="molecule type" value="Genomic_DNA"/>
</dbReference>
<dbReference type="PANTHER" id="PTHR33434">
    <property type="entry name" value="DEGV DOMAIN-CONTAINING PROTEIN DR_1986-RELATED"/>
    <property type="match status" value="1"/>
</dbReference>
<dbReference type="SUPFAM" id="SSF82549">
    <property type="entry name" value="DAK1/DegV-like"/>
    <property type="match status" value="1"/>
</dbReference>
<dbReference type="RefSeq" id="WP_093750809.1">
    <property type="nucleotide sequence ID" value="NZ_BSYN01000002.1"/>
</dbReference>
<evidence type="ECO:0000256" key="2">
    <source>
        <dbReference type="ARBA" id="ARBA00023121"/>
    </source>
</evidence>
<dbReference type="InterPro" id="IPR003797">
    <property type="entry name" value="DegV"/>
</dbReference>
<dbReference type="Proteomes" id="UP000198828">
    <property type="component" value="Unassembled WGS sequence"/>
</dbReference>
<dbReference type="PROSITE" id="PS51482">
    <property type="entry name" value="DEGV"/>
    <property type="match status" value="1"/>
</dbReference>
<gene>
    <name evidence="3" type="ORF">SAMN05660923_00641</name>
</gene>
<evidence type="ECO:0000313" key="3">
    <source>
        <dbReference type="EMBL" id="SDW39493.1"/>
    </source>
</evidence>
<dbReference type="OrthoDB" id="9780660at2"/>
<protein>
    <submittedName>
        <fullName evidence="3">EDD domain protein, DegV family</fullName>
    </submittedName>
</protein>
<sequence>MIKIIMDSTSDLPDNMIKKYNIDILPLRVLLKEKEHLDKVTISVEEVYEAMRKGISPKTSMPNPKNAYDLFKKYASKGINFIYFSFSSKLSSTYENCYMIIEKLKKEYPEVKMEIIDTKAGSFASGLITLQGAIFAKLGKKFEDIIEYSKENVKHIEHIFTIDDLSWLLKGGRISKSSAIIGRALNIKPILDLQDGRIVVIKKVRGRKRALNTIADLVQNRIKDFPDQIIGIAHADDLSSALELKDMLIERIGHNCNILIEKIGSVLASHIGIGGVGVFFFSKKPDFYVNEELLC</sequence>
<dbReference type="PANTHER" id="PTHR33434:SF3">
    <property type="entry name" value="DEGV DOMAIN-CONTAINING PROTEIN YITS"/>
    <property type="match status" value="1"/>
</dbReference>
<keyword evidence="4" id="KW-1185">Reference proteome</keyword>
<dbReference type="InterPro" id="IPR043168">
    <property type="entry name" value="DegV_C"/>
</dbReference>
<keyword evidence="2" id="KW-0446">Lipid-binding</keyword>
<evidence type="ECO:0000256" key="1">
    <source>
        <dbReference type="ARBA" id="ARBA00003238"/>
    </source>
</evidence>
<dbReference type="InterPro" id="IPR050270">
    <property type="entry name" value="DegV_domain_contain"/>
</dbReference>
<dbReference type="Pfam" id="PF02645">
    <property type="entry name" value="DegV"/>
    <property type="match status" value="1"/>
</dbReference>
<reference evidence="3 4" key="1">
    <citation type="submission" date="2016-10" db="EMBL/GenBank/DDBJ databases">
        <authorList>
            <person name="de Groot N.N."/>
        </authorList>
    </citation>
    <scope>NUCLEOTIDE SEQUENCE [LARGE SCALE GENOMIC DNA]</scope>
    <source>
        <strain evidence="3 4">DSM 23310</strain>
    </source>
</reference>
<comment type="function">
    <text evidence="1">May bind long-chain fatty acids, such as palmitate, and may play a role in lipid transport or fatty acid metabolism.</text>
</comment>
<dbReference type="AlphaFoldDB" id="A0A1H2T6A9"/>
<dbReference type="GO" id="GO:0008289">
    <property type="term" value="F:lipid binding"/>
    <property type="evidence" value="ECO:0007669"/>
    <property type="project" value="UniProtKB-KW"/>
</dbReference>
<organism evidence="3 4">
    <name type="scientific">Tepidimicrobium xylanilyticum</name>
    <dbReference type="NCBI Taxonomy" id="1123352"/>
    <lineage>
        <taxon>Bacteria</taxon>
        <taxon>Bacillati</taxon>
        <taxon>Bacillota</taxon>
        <taxon>Tissierellia</taxon>
        <taxon>Tissierellales</taxon>
        <taxon>Tepidimicrobiaceae</taxon>
        <taxon>Tepidimicrobium</taxon>
    </lineage>
</organism>
<dbReference type="Gene3D" id="3.40.50.10170">
    <property type="match status" value="1"/>
</dbReference>
<accession>A0A1H2T6A9</accession>